<accession>K0SAZ8</accession>
<proteinExistence type="predicted"/>
<gene>
    <name evidence="2" type="ORF">THAOC_16093</name>
</gene>
<dbReference type="AlphaFoldDB" id="K0SAZ8"/>
<feature type="chain" id="PRO_5003840931" evidence="1">
    <location>
        <begin position="19"/>
        <end position="333"/>
    </location>
</feature>
<evidence type="ECO:0000256" key="1">
    <source>
        <dbReference type="SAM" id="SignalP"/>
    </source>
</evidence>
<organism evidence="2 3">
    <name type="scientific">Thalassiosira oceanica</name>
    <name type="common">Marine diatom</name>
    <dbReference type="NCBI Taxonomy" id="159749"/>
    <lineage>
        <taxon>Eukaryota</taxon>
        <taxon>Sar</taxon>
        <taxon>Stramenopiles</taxon>
        <taxon>Ochrophyta</taxon>
        <taxon>Bacillariophyta</taxon>
        <taxon>Coscinodiscophyceae</taxon>
        <taxon>Thalassiosirophycidae</taxon>
        <taxon>Thalassiosirales</taxon>
        <taxon>Thalassiosiraceae</taxon>
        <taxon>Thalassiosira</taxon>
    </lineage>
</organism>
<dbReference type="eggNOG" id="ENOG502S2VC">
    <property type="taxonomic scope" value="Eukaryota"/>
</dbReference>
<dbReference type="EMBL" id="AGNL01018355">
    <property type="protein sequence ID" value="EJK63263.1"/>
    <property type="molecule type" value="Genomic_DNA"/>
</dbReference>
<reference evidence="2 3" key="1">
    <citation type="journal article" date="2012" name="Genome Biol.">
        <title>Genome and low-iron response of an oceanic diatom adapted to chronic iron limitation.</title>
        <authorList>
            <person name="Lommer M."/>
            <person name="Specht M."/>
            <person name="Roy A.S."/>
            <person name="Kraemer L."/>
            <person name="Andreson R."/>
            <person name="Gutowska M.A."/>
            <person name="Wolf J."/>
            <person name="Bergner S.V."/>
            <person name="Schilhabel M.B."/>
            <person name="Klostermeier U.C."/>
            <person name="Beiko R.G."/>
            <person name="Rosenstiel P."/>
            <person name="Hippler M."/>
            <person name="Laroche J."/>
        </authorList>
    </citation>
    <scope>NUCLEOTIDE SEQUENCE [LARGE SCALE GENOMIC DNA]</scope>
    <source>
        <strain evidence="2 3">CCMP1005</strain>
    </source>
</reference>
<dbReference type="Proteomes" id="UP000266841">
    <property type="component" value="Unassembled WGS sequence"/>
</dbReference>
<keyword evidence="1" id="KW-0732">Signal</keyword>
<evidence type="ECO:0000313" key="3">
    <source>
        <dbReference type="Proteomes" id="UP000266841"/>
    </source>
</evidence>
<sequence>MLSFSLVLLAAFGPLSLAFQSPRNPLVHRTAPHMSSAAAAVEGSDESLFQPAARDAKYSSNTAQYLLDLDSGAATFDFCGGMLFQLVLTDRLKSHLQRVASEKDGDDQPVIHPASQPLMNRIPEYRKSSFADNKTIFHGRELRKIPKANGGMGFVLQLSYADEADVEDLGQQSAGKGADGSWSGEAVDPQGWSAQEIATYDGWRGDSFRQWRNAKMYNDEGWDCVAEMNSEEMFGLNHRFYLHYDDRGRMWLSAEDGCEGTPSEGSGGLLGRLGGINYDMQIVQSTDEKSNSLKAQSASSTPLFKVVLSNDKFPPSALPALMMPHSYKMHKGV</sequence>
<protein>
    <submittedName>
        <fullName evidence="2">Uncharacterized protein</fullName>
    </submittedName>
</protein>
<keyword evidence="3" id="KW-1185">Reference proteome</keyword>
<comment type="caution">
    <text evidence="2">The sequence shown here is derived from an EMBL/GenBank/DDBJ whole genome shotgun (WGS) entry which is preliminary data.</text>
</comment>
<dbReference type="OrthoDB" id="10266294at2759"/>
<dbReference type="OMA" id="SYADNIG"/>
<feature type="signal peptide" evidence="1">
    <location>
        <begin position="1"/>
        <end position="18"/>
    </location>
</feature>
<evidence type="ECO:0000313" key="2">
    <source>
        <dbReference type="EMBL" id="EJK63263.1"/>
    </source>
</evidence>
<name>K0SAZ8_THAOC</name>